<dbReference type="InterPro" id="IPR016187">
    <property type="entry name" value="CTDL_fold"/>
</dbReference>
<dbReference type="PROSITE" id="PS50041">
    <property type="entry name" value="C_TYPE_LECTIN_2"/>
    <property type="match status" value="1"/>
</dbReference>
<dbReference type="Gene3D" id="3.10.100.10">
    <property type="entry name" value="Mannose-Binding Protein A, subunit A"/>
    <property type="match status" value="1"/>
</dbReference>
<dbReference type="InterPro" id="IPR001304">
    <property type="entry name" value="C-type_lectin-like"/>
</dbReference>
<feature type="domain" description="Apple" evidence="2">
    <location>
        <begin position="8"/>
        <end position="92"/>
    </location>
</feature>
<dbReference type="Gene3D" id="3.50.4.10">
    <property type="entry name" value="Hepatocyte Growth Factor"/>
    <property type="match status" value="1"/>
</dbReference>
<evidence type="ECO:0000259" key="2">
    <source>
        <dbReference type="PROSITE" id="PS50948"/>
    </source>
</evidence>
<accession>A0A8W8LWM9</accession>
<dbReference type="CDD" id="cd00037">
    <property type="entry name" value="CLECT"/>
    <property type="match status" value="1"/>
</dbReference>
<organism evidence="3 4">
    <name type="scientific">Magallana gigas</name>
    <name type="common">Pacific oyster</name>
    <name type="synonym">Crassostrea gigas</name>
    <dbReference type="NCBI Taxonomy" id="29159"/>
    <lineage>
        <taxon>Eukaryota</taxon>
        <taxon>Metazoa</taxon>
        <taxon>Spiralia</taxon>
        <taxon>Lophotrochozoa</taxon>
        <taxon>Mollusca</taxon>
        <taxon>Bivalvia</taxon>
        <taxon>Autobranchia</taxon>
        <taxon>Pteriomorphia</taxon>
        <taxon>Ostreida</taxon>
        <taxon>Ostreoidea</taxon>
        <taxon>Ostreidae</taxon>
        <taxon>Magallana</taxon>
    </lineage>
</organism>
<dbReference type="SMART" id="SM00473">
    <property type="entry name" value="PAN_AP"/>
    <property type="match status" value="1"/>
</dbReference>
<dbReference type="PANTHER" id="PTHR22803">
    <property type="entry name" value="MANNOSE, PHOSPHOLIPASE, LECTIN RECEPTOR RELATED"/>
    <property type="match status" value="1"/>
</dbReference>
<evidence type="ECO:0000259" key="1">
    <source>
        <dbReference type="PROSITE" id="PS50041"/>
    </source>
</evidence>
<evidence type="ECO:0000313" key="4">
    <source>
        <dbReference type="Proteomes" id="UP000005408"/>
    </source>
</evidence>
<dbReference type="SMART" id="SM00034">
    <property type="entry name" value="CLECT"/>
    <property type="match status" value="1"/>
</dbReference>
<dbReference type="SUPFAM" id="SSF56436">
    <property type="entry name" value="C-type lectin-like"/>
    <property type="match status" value="1"/>
</dbReference>
<reference evidence="3" key="1">
    <citation type="submission" date="2022-08" db="UniProtKB">
        <authorList>
            <consortium name="EnsemblMetazoa"/>
        </authorList>
    </citation>
    <scope>IDENTIFICATION</scope>
    <source>
        <strain evidence="3">05x7-T-G4-1.051#20</strain>
    </source>
</reference>
<protein>
    <submittedName>
        <fullName evidence="3">Uncharacterized protein</fullName>
    </submittedName>
</protein>
<dbReference type="InterPro" id="IPR016186">
    <property type="entry name" value="C-type_lectin-like/link_sf"/>
</dbReference>
<proteinExistence type="predicted"/>
<feature type="domain" description="C-type lectin" evidence="1">
    <location>
        <begin position="103"/>
        <end position="214"/>
    </location>
</feature>
<name>A0A8W8LWM9_MAGGI</name>
<dbReference type="AlphaFoldDB" id="A0A8W8LWM9"/>
<dbReference type="Pfam" id="PF00024">
    <property type="entry name" value="PAN_1"/>
    <property type="match status" value="1"/>
</dbReference>
<dbReference type="InterPro" id="IPR003609">
    <property type="entry name" value="Pan_app"/>
</dbReference>
<dbReference type="EnsemblMetazoa" id="G30087.1">
    <property type="protein sequence ID" value="G30087.1:cds"/>
    <property type="gene ID" value="G30087"/>
</dbReference>
<dbReference type="InterPro" id="IPR050111">
    <property type="entry name" value="C-type_lectin/snaclec_domain"/>
</dbReference>
<sequence>MALTYANANNAEFTRIEHGILDDLYVHLQETVLLNSLASCSAHCSQSVGCKSYTWKNATSSCVLLSSDITRNCVGPSIPQDITVYTKYYRSCSEFGYKHIDGINGYCFKDYSLKKAYSEAQNMCQNNGGHLVRISTSTKHGHIRSFMKLKSIWRIFLDGTNHTDGTWRNSDGSSMFLNWQPGEPNKDFEHCVIMFDDGKYNNIPCDLTMYFICERQLNI</sequence>
<dbReference type="PROSITE" id="PS50948">
    <property type="entry name" value="PAN"/>
    <property type="match status" value="1"/>
</dbReference>
<dbReference type="SUPFAM" id="SSF57414">
    <property type="entry name" value="Hairpin loop containing domain-like"/>
    <property type="match status" value="1"/>
</dbReference>
<keyword evidence="4" id="KW-1185">Reference proteome</keyword>
<dbReference type="Pfam" id="PF00059">
    <property type="entry name" value="Lectin_C"/>
    <property type="match status" value="1"/>
</dbReference>
<evidence type="ECO:0000313" key="3">
    <source>
        <dbReference type="EnsemblMetazoa" id="G30087.1:cds"/>
    </source>
</evidence>
<dbReference type="Proteomes" id="UP000005408">
    <property type="component" value="Unassembled WGS sequence"/>
</dbReference>